<evidence type="ECO:0000256" key="1">
    <source>
        <dbReference type="SAM" id="MobiDB-lite"/>
    </source>
</evidence>
<proteinExistence type="predicted"/>
<sequence>MKKGRHRRFEEARKLKQAGPSAFDLGLGGSDKGPKSQDDEYAALAEKYGVVFDDEDDEDLDDLDSEASNTDESDDADDE</sequence>
<feature type="compositionally biased region" description="Acidic residues" evidence="1">
    <location>
        <begin position="52"/>
        <end position="79"/>
    </location>
</feature>
<reference evidence="2" key="1">
    <citation type="submission" date="2020-05" db="EMBL/GenBank/DDBJ databases">
        <authorList>
            <person name="Chiriac C."/>
            <person name="Salcher M."/>
            <person name="Ghai R."/>
            <person name="Kavagutti S V."/>
        </authorList>
    </citation>
    <scope>NUCLEOTIDE SEQUENCE</scope>
</reference>
<protein>
    <submittedName>
        <fullName evidence="2">Unannotated protein</fullName>
    </submittedName>
</protein>
<organism evidence="2">
    <name type="scientific">freshwater metagenome</name>
    <dbReference type="NCBI Taxonomy" id="449393"/>
    <lineage>
        <taxon>unclassified sequences</taxon>
        <taxon>metagenomes</taxon>
        <taxon>ecological metagenomes</taxon>
    </lineage>
</organism>
<dbReference type="AlphaFoldDB" id="A0A6J6E0R5"/>
<evidence type="ECO:0000313" key="2">
    <source>
        <dbReference type="EMBL" id="CAB4569952.1"/>
    </source>
</evidence>
<accession>A0A6J6E0R5</accession>
<gene>
    <name evidence="2" type="ORF">UFOPK1722_00308</name>
</gene>
<feature type="region of interest" description="Disordered" evidence="1">
    <location>
        <begin position="51"/>
        <end position="79"/>
    </location>
</feature>
<dbReference type="EMBL" id="CAEZTS010000016">
    <property type="protein sequence ID" value="CAB4569952.1"/>
    <property type="molecule type" value="Genomic_DNA"/>
</dbReference>
<feature type="region of interest" description="Disordered" evidence="1">
    <location>
        <begin position="1"/>
        <end position="39"/>
    </location>
</feature>
<name>A0A6J6E0R5_9ZZZZ</name>